<keyword evidence="2" id="KW-1185">Reference proteome</keyword>
<dbReference type="AlphaFoldDB" id="A0A8H2QSS0"/>
<evidence type="ECO:0000313" key="2">
    <source>
        <dbReference type="Proteomes" id="UP000377798"/>
    </source>
</evidence>
<name>A0A8H2QSS0_9FIRM</name>
<dbReference type="EMBL" id="CAACYI010000001">
    <property type="protein sequence ID" value="VFB17216.1"/>
    <property type="molecule type" value="Genomic_DNA"/>
</dbReference>
<proteinExistence type="predicted"/>
<gene>
    <name evidence="1" type="ORF">NCTC13150_01803</name>
</gene>
<protein>
    <submittedName>
        <fullName evidence="1">Uncharacterized protein</fullName>
    </submittedName>
</protein>
<accession>A0A8H2QSS0</accession>
<dbReference type="Proteomes" id="UP000377798">
    <property type="component" value="Unassembled WGS sequence"/>
</dbReference>
<organism evidence="1 2">
    <name type="scientific">Urinicoccus massiliensis</name>
    <dbReference type="NCBI Taxonomy" id="1723382"/>
    <lineage>
        <taxon>Bacteria</taxon>
        <taxon>Bacillati</taxon>
        <taxon>Bacillota</taxon>
        <taxon>Tissierellia</taxon>
        <taxon>Tissierellales</taxon>
        <taxon>Peptoniphilaceae</taxon>
        <taxon>Urinicoccus</taxon>
    </lineage>
</organism>
<reference evidence="1 2" key="1">
    <citation type="submission" date="2019-02" db="EMBL/GenBank/DDBJ databases">
        <authorList>
            <consortium name="Pathogen Informatics"/>
        </authorList>
    </citation>
    <scope>NUCLEOTIDE SEQUENCE [LARGE SCALE GENOMIC DNA]</scope>
    <source>
        <strain evidence="1 2">3012STDY7089603</strain>
    </source>
</reference>
<dbReference type="RefSeq" id="WP_131749805.1">
    <property type="nucleotide sequence ID" value="NZ_CAACYI010000001.1"/>
</dbReference>
<evidence type="ECO:0000313" key="1">
    <source>
        <dbReference type="EMBL" id="VFB17216.1"/>
    </source>
</evidence>
<comment type="caution">
    <text evidence="1">The sequence shown here is derived from an EMBL/GenBank/DDBJ whole genome shotgun (WGS) entry which is preliminary data.</text>
</comment>
<sequence>MKYPWVPKEYYPAVVFACKMIRENGYFNRAIHTAAKYYKVDEEKLESLVRERQAAGQRGKKRGAYKTYRFKGVALYQVREMDFGEKKFDVRINALSRGNARKRLDEVVMGWKLDPFEEDLVYDFEIDGEEIKN</sequence>